<evidence type="ECO:0000256" key="1">
    <source>
        <dbReference type="SAM" id="MobiDB-lite"/>
    </source>
</evidence>
<reference evidence="3 4" key="1">
    <citation type="journal article" date="2019" name="Int. J. Syst. Evol. Microbiol.">
        <title>The Global Catalogue of Microorganisms (GCM) 10K type strain sequencing project: providing services to taxonomists for standard genome sequencing and annotation.</title>
        <authorList>
            <consortium name="The Broad Institute Genomics Platform"/>
            <consortium name="The Broad Institute Genome Sequencing Center for Infectious Disease"/>
            <person name="Wu L."/>
            <person name="Ma J."/>
        </authorList>
    </citation>
    <scope>NUCLEOTIDE SEQUENCE [LARGE SCALE GENOMIC DNA]</scope>
    <source>
        <strain evidence="3 4">JCM 9933</strain>
    </source>
</reference>
<comment type="caution">
    <text evidence="3">The sequence shown here is derived from an EMBL/GenBank/DDBJ whole genome shotgun (WGS) entry which is preliminary data.</text>
</comment>
<gene>
    <name evidence="3" type="ORF">GCM10009416_33930</name>
</gene>
<proteinExistence type="predicted"/>
<name>A0ABN1FKI9_9PROT</name>
<keyword evidence="2" id="KW-0812">Transmembrane</keyword>
<sequence length="54" mass="5919">MRFGPDQRGPTLARQAGPQEDQAVTDPEILAFVVSPLFALGIGAWAYWISGWET</sequence>
<evidence type="ECO:0000256" key="2">
    <source>
        <dbReference type="SAM" id="Phobius"/>
    </source>
</evidence>
<accession>A0ABN1FKI9</accession>
<keyword evidence="2" id="KW-0472">Membrane</keyword>
<organism evidence="3 4">
    <name type="scientific">Craurococcus roseus</name>
    <dbReference type="NCBI Taxonomy" id="77585"/>
    <lineage>
        <taxon>Bacteria</taxon>
        <taxon>Pseudomonadati</taxon>
        <taxon>Pseudomonadota</taxon>
        <taxon>Alphaproteobacteria</taxon>
        <taxon>Acetobacterales</taxon>
        <taxon>Acetobacteraceae</taxon>
        <taxon>Craurococcus</taxon>
    </lineage>
</organism>
<evidence type="ECO:0000313" key="4">
    <source>
        <dbReference type="Proteomes" id="UP001501588"/>
    </source>
</evidence>
<evidence type="ECO:0000313" key="3">
    <source>
        <dbReference type="EMBL" id="GAA0592734.1"/>
    </source>
</evidence>
<keyword evidence="2" id="KW-1133">Transmembrane helix</keyword>
<protein>
    <submittedName>
        <fullName evidence="3">Uncharacterized protein</fullName>
    </submittedName>
</protein>
<dbReference type="Proteomes" id="UP001501588">
    <property type="component" value="Unassembled WGS sequence"/>
</dbReference>
<keyword evidence="4" id="KW-1185">Reference proteome</keyword>
<dbReference type="EMBL" id="BAAAFZ010000053">
    <property type="protein sequence ID" value="GAA0592734.1"/>
    <property type="molecule type" value="Genomic_DNA"/>
</dbReference>
<feature type="region of interest" description="Disordered" evidence="1">
    <location>
        <begin position="1"/>
        <end position="22"/>
    </location>
</feature>
<feature type="transmembrane region" description="Helical" evidence="2">
    <location>
        <begin position="29"/>
        <end position="49"/>
    </location>
</feature>